<protein>
    <recommendedName>
        <fullName evidence="3">F-box domain-containing protein</fullName>
    </recommendedName>
</protein>
<gene>
    <name evidence="1" type="ORF">EDD18DRAFT_1353965</name>
</gene>
<evidence type="ECO:0000313" key="1">
    <source>
        <dbReference type="EMBL" id="KAK0495511.1"/>
    </source>
</evidence>
<reference evidence="1" key="1">
    <citation type="submission" date="2023-06" db="EMBL/GenBank/DDBJ databases">
        <authorList>
            <consortium name="Lawrence Berkeley National Laboratory"/>
            <person name="Ahrendt S."/>
            <person name="Sahu N."/>
            <person name="Indic B."/>
            <person name="Wong-Bajracharya J."/>
            <person name="Merenyi Z."/>
            <person name="Ke H.-M."/>
            <person name="Monk M."/>
            <person name="Kocsube S."/>
            <person name="Drula E."/>
            <person name="Lipzen A."/>
            <person name="Balint B."/>
            <person name="Henrissat B."/>
            <person name="Andreopoulos B."/>
            <person name="Martin F.M."/>
            <person name="Harder C.B."/>
            <person name="Rigling D."/>
            <person name="Ford K.L."/>
            <person name="Foster G.D."/>
            <person name="Pangilinan J."/>
            <person name="Papanicolaou A."/>
            <person name="Barry K."/>
            <person name="LaButti K."/>
            <person name="Viragh M."/>
            <person name="Koriabine M."/>
            <person name="Yan M."/>
            <person name="Riley R."/>
            <person name="Champramary S."/>
            <person name="Plett K.L."/>
            <person name="Tsai I.J."/>
            <person name="Slot J."/>
            <person name="Sipos G."/>
            <person name="Plett J."/>
            <person name="Nagy L.G."/>
            <person name="Grigoriev I.V."/>
        </authorList>
    </citation>
    <scope>NUCLEOTIDE SEQUENCE</scope>
    <source>
        <strain evidence="1">HWK02</strain>
    </source>
</reference>
<accession>A0AA39Q3P5</accession>
<comment type="caution">
    <text evidence="1">The sequence shown here is derived from an EMBL/GenBank/DDBJ whole genome shotgun (WGS) entry which is preliminary data.</text>
</comment>
<dbReference type="InterPro" id="IPR036047">
    <property type="entry name" value="F-box-like_dom_sf"/>
</dbReference>
<keyword evidence="2" id="KW-1185">Reference proteome</keyword>
<dbReference type="EMBL" id="JAUEPU010000017">
    <property type="protein sequence ID" value="KAK0495511.1"/>
    <property type="molecule type" value="Genomic_DNA"/>
</dbReference>
<dbReference type="AlphaFoldDB" id="A0AA39Q3P5"/>
<evidence type="ECO:0000313" key="2">
    <source>
        <dbReference type="Proteomes" id="UP001175228"/>
    </source>
</evidence>
<name>A0AA39Q3P5_9AGAR</name>
<sequence>MDIPAPDLLCVDSNGDLREQLNTLLALMVFGLVFVPLDAPPAHNVLCWPGTHPYFCYQNSMLSLFSRPDSGRTFYSSLLDVIRDIQNLYPDLLAPEGYTVTNTSFHVVAFRPSHPNVFPLEILDTICSFVPRPQLLLLRYVSRSWCAGASRYTHSAICLRLRPDWRATFLTKGGDMRDTLIFALAVELAVAFVSRRWSFSVVVTSVCHANWPALYIPFYYNLFTNVRTVDISGSGCPRHYTPVSSPYVLPPTVTSLSISRCTFQGHSVEAMLSRCDSVSYLSLSSVSFGHILGPNDMPEPIPTFMKWRTDFGLETFLKDSIVCPPVPSLREVRIVFPDHMEPCLSLYLDQYGTPPILFELFPCPAYPLGVDKYLRESDIYPLRLHTGSVTKLTLRVGRYTARIVPRICINIGATLTTLILQWPLSWRRAPDTAHFTLSGFTALTKLCVHSRAEEVNIAGNISSTWCAVRPFMLAPTIEPSVQNRGIALKGVFGITLVCPDLDETVLLLVHDITTCVDILRMSPLVVARVDEMKWRPYLSSSA</sequence>
<organism evidence="1 2">
    <name type="scientific">Armillaria luteobubalina</name>
    <dbReference type="NCBI Taxonomy" id="153913"/>
    <lineage>
        <taxon>Eukaryota</taxon>
        <taxon>Fungi</taxon>
        <taxon>Dikarya</taxon>
        <taxon>Basidiomycota</taxon>
        <taxon>Agaricomycotina</taxon>
        <taxon>Agaricomycetes</taxon>
        <taxon>Agaricomycetidae</taxon>
        <taxon>Agaricales</taxon>
        <taxon>Marasmiineae</taxon>
        <taxon>Physalacriaceae</taxon>
        <taxon>Armillaria</taxon>
    </lineage>
</organism>
<dbReference type="Proteomes" id="UP001175228">
    <property type="component" value="Unassembled WGS sequence"/>
</dbReference>
<dbReference type="SUPFAM" id="SSF81383">
    <property type="entry name" value="F-box domain"/>
    <property type="match status" value="1"/>
</dbReference>
<evidence type="ECO:0008006" key="3">
    <source>
        <dbReference type="Google" id="ProtNLM"/>
    </source>
</evidence>
<proteinExistence type="predicted"/>